<organism evidence="1 2">
    <name type="scientific">Fraxinus pennsylvanica</name>
    <dbReference type="NCBI Taxonomy" id="56036"/>
    <lineage>
        <taxon>Eukaryota</taxon>
        <taxon>Viridiplantae</taxon>
        <taxon>Streptophyta</taxon>
        <taxon>Embryophyta</taxon>
        <taxon>Tracheophyta</taxon>
        <taxon>Spermatophyta</taxon>
        <taxon>Magnoliopsida</taxon>
        <taxon>eudicotyledons</taxon>
        <taxon>Gunneridae</taxon>
        <taxon>Pentapetalae</taxon>
        <taxon>asterids</taxon>
        <taxon>lamiids</taxon>
        <taxon>Lamiales</taxon>
        <taxon>Oleaceae</taxon>
        <taxon>Oleeae</taxon>
        <taxon>Fraxinus</taxon>
    </lineage>
</organism>
<dbReference type="AlphaFoldDB" id="A0AAD1Z2R2"/>
<dbReference type="InterPro" id="IPR025322">
    <property type="entry name" value="PADRE_dom"/>
</dbReference>
<keyword evidence="2" id="KW-1185">Reference proteome</keyword>
<accession>A0AAD1Z2R2</accession>
<name>A0AAD1Z2R2_9LAMI</name>
<gene>
    <name evidence="1" type="ORF">FPE_LOCUS9165</name>
</gene>
<evidence type="ECO:0000313" key="2">
    <source>
        <dbReference type="Proteomes" id="UP000834106"/>
    </source>
</evidence>
<protein>
    <submittedName>
        <fullName evidence="1">Uncharacterized protein</fullName>
    </submittedName>
</protein>
<evidence type="ECO:0000313" key="1">
    <source>
        <dbReference type="EMBL" id="CAI9761735.1"/>
    </source>
</evidence>
<dbReference type="PANTHER" id="PTHR33052">
    <property type="entry name" value="DUF4228 DOMAIN PROTEIN-RELATED"/>
    <property type="match status" value="1"/>
</dbReference>
<dbReference type="Pfam" id="PF14009">
    <property type="entry name" value="PADRE"/>
    <property type="match status" value="1"/>
</dbReference>
<proteinExistence type="predicted"/>
<dbReference type="Proteomes" id="UP000834106">
    <property type="component" value="Chromosome 5"/>
</dbReference>
<sequence length="248" mass="28412">MVPKQPAKKKAKFGEFYILHPRQLTILSVVGPLCLQLYWDILVAGNAEEMCSCFRSHLVVESESKRQAELKEETVSFGAGSHIKNTAVRIVHAGGRIELYQNAIPASELIQRYPGMRIARPDIFKRPHESVLSADDMLLPGNKYIIIRSTTVEKLKRRHSREANVNQQAGSNEPILDFKEIKDVGDNYSEESFCSAKDFYLSQDSWSNHFLKNRVKEKKPFVPPIQRPRMWKESDWEPSLTSIQELSP</sequence>
<reference evidence="1" key="1">
    <citation type="submission" date="2023-05" db="EMBL/GenBank/DDBJ databases">
        <authorList>
            <person name="Huff M."/>
        </authorList>
    </citation>
    <scope>NUCLEOTIDE SEQUENCE</scope>
</reference>
<dbReference type="EMBL" id="OU503040">
    <property type="protein sequence ID" value="CAI9761735.1"/>
    <property type="molecule type" value="Genomic_DNA"/>
</dbReference>